<proteinExistence type="predicted"/>
<keyword evidence="4" id="KW-0378">Hydrolase</keyword>
<name>X1MLP6_9ZZZZ</name>
<dbReference type="SUPFAM" id="SSF54786">
    <property type="entry name" value="YcfA/nrd intein domain"/>
    <property type="match status" value="1"/>
</dbReference>
<dbReference type="EMBL" id="BARV01032096">
    <property type="protein sequence ID" value="GAI32547.1"/>
    <property type="molecule type" value="Genomic_DNA"/>
</dbReference>
<dbReference type="GO" id="GO:0016787">
    <property type="term" value="F:hydrolase activity"/>
    <property type="evidence" value="ECO:0007669"/>
    <property type="project" value="UniProtKB-KW"/>
</dbReference>
<evidence type="ECO:0000313" key="7">
    <source>
        <dbReference type="EMBL" id="GAI32547.1"/>
    </source>
</evidence>
<dbReference type="Pfam" id="PF07927">
    <property type="entry name" value="HicA_toxin"/>
    <property type="match status" value="1"/>
</dbReference>
<organism evidence="7">
    <name type="scientific">marine sediment metagenome</name>
    <dbReference type="NCBI Taxonomy" id="412755"/>
    <lineage>
        <taxon>unclassified sequences</taxon>
        <taxon>metagenomes</taxon>
        <taxon>ecological metagenomes</taxon>
    </lineage>
</organism>
<evidence type="ECO:0000256" key="6">
    <source>
        <dbReference type="ARBA" id="ARBA00023016"/>
    </source>
</evidence>
<sequence>MKRSKLIKILVAKGCRLKRHGKKHDIFVNNRNGRKAPIPRHNDISKSLCMLIKKQLGIEN</sequence>
<evidence type="ECO:0000256" key="4">
    <source>
        <dbReference type="ARBA" id="ARBA00022801"/>
    </source>
</evidence>
<protein>
    <recommendedName>
        <fullName evidence="8">Addiction module toxin, HicA family</fullName>
    </recommendedName>
</protein>
<dbReference type="GO" id="GO:0003729">
    <property type="term" value="F:mRNA binding"/>
    <property type="evidence" value="ECO:0007669"/>
    <property type="project" value="InterPro"/>
</dbReference>
<keyword evidence="1" id="KW-1277">Toxin-antitoxin system</keyword>
<gene>
    <name evidence="7" type="ORF">S06H3_50658</name>
</gene>
<evidence type="ECO:0000256" key="2">
    <source>
        <dbReference type="ARBA" id="ARBA00022722"/>
    </source>
</evidence>
<dbReference type="InterPro" id="IPR012933">
    <property type="entry name" value="HicA_mRNA_interferase"/>
</dbReference>
<keyword evidence="3" id="KW-0255">Endonuclease</keyword>
<keyword evidence="6" id="KW-0346">Stress response</keyword>
<accession>X1MLP6</accession>
<dbReference type="GO" id="GO:0004519">
    <property type="term" value="F:endonuclease activity"/>
    <property type="evidence" value="ECO:0007669"/>
    <property type="project" value="UniProtKB-KW"/>
</dbReference>
<dbReference type="Gene3D" id="3.30.920.30">
    <property type="entry name" value="Hypothetical protein"/>
    <property type="match status" value="1"/>
</dbReference>
<comment type="caution">
    <text evidence="7">The sequence shown here is derived from an EMBL/GenBank/DDBJ whole genome shotgun (WGS) entry which is preliminary data.</text>
</comment>
<dbReference type="InterPro" id="IPR038570">
    <property type="entry name" value="HicA_sf"/>
</dbReference>
<evidence type="ECO:0000256" key="5">
    <source>
        <dbReference type="ARBA" id="ARBA00022884"/>
    </source>
</evidence>
<dbReference type="AlphaFoldDB" id="X1MLP6"/>
<evidence type="ECO:0000256" key="3">
    <source>
        <dbReference type="ARBA" id="ARBA00022759"/>
    </source>
</evidence>
<evidence type="ECO:0000256" key="1">
    <source>
        <dbReference type="ARBA" id="ARBA00022649"/>
    </source>
</evidence>
<keyword evidence="5" id="KW-0694">RNA-binding</keyword>
<evidence type="ECO:0008006" key="8">
    <source>
        <dbReference type="Google" id="ProtNLM"/>
    </source>
</evidence>
<reference evidence="7" key="1">
    <citation type="journal article" date="2014" name="Front. Microbiol.">
        <title>High frequency of phylogenetically diverse reductive dehalogenase-homologous genes in deep subseafloor sedimentary metagenomes.</title>
        <authorList>
            <person name="Kawai M."/>
            <person name="Futagami T."/>
            <person name="Toyoda A."/>
            <person name="Takaki Y."/>
            <person name="Nishi S."/>
            <person name="Hori S."/>
            <person name="Arai W."/>
            <person name="Tsubouchi T."/>
            <person name="Morono Y."/>
            <person name="Uchiyama I."/>
            <person name="Ito T."/>
            <person name="Fujiyama A."/>
            <person name="Inagaki F."/>
            <person name="Takami H."/>
        </authorList>
    </citation>
    <scope>NUCLEOTIDE SEQUENCE</scope>
    <source>
        <strain evidence="7">Expedition CK06-06</strain>
    </source>
</reference>
<keyword evidence="2" id="KW-0540">Nuclease</keyword>